<reference evidence="2" key="1">
    <citation type="submission" date="2022-12" db="EMBL/GenBank/DDBJ databases">
        <authorList>
            <person name="Petersen C."/>
        </authorList>
    </citation>
    <scope>NUCLEOTIDE SEQUENCE</scope>
    <source>
        <strain evidence="2">IBT 15544</strain>
    </source>
</reference>
<dbReference type="GeneID" id="83184637"/>
<dbReference type="EMBL" id="JAPQKR010000016">
    <property type="protein sequence ID" value="KAJ5191295.1"/>
    <property type="molecule type" value="Genomic_DNA"/>
</dbReference>
<dbReference type="PANTHER" id="PTHR33119:SF1">
    <property type="entry name" value="FE2OG DIOXYGENASE DOMAIN-CONTAINING PROTEIN"/>
    <property type="match status" value="1"/>
</dbReference>
<dbReference type="Pfam" id="PF14033">
    <property type="entry name" value="DUF4246"/>
    <property type="match status" value="1"/>
</dbReference>
<feature type="domain" description="DUF4246" evidence="1">
    <location>
        <begin position="22"/>
        <end position="427"/>
    </location>
</feature>
<keyword evidence="3" id="KW-1185">Reference proteome</keyword>
<reference evidence="2" key="2">
    <citation type="journal article" date="2023" name="IMA Fungus">
        <title>Comparative genomic study of the Penicillium genus elucidates a diverse pangenome and 15 lateral gene transfer events.</title>
        <authorList>
            <person name="Petersen C."/>
            <person name="Sorensen T."/>
            <person name="Nielsen M.R."/>
            <person name="Sondergaard T.E."/>
            <person name="Sorensen J.L."/>
            <person name="Fitzpatrick D.A."/>
            <person name="Frisvad J.C."/>
            <person name="Nielsen K.L."/>
        </authorList>
    </citation>
    <scope>NUCLEOTIDE SEQUENCE</scope>
    <source>
        <strain evidence="2">IBT 15544</strain>
    </source>
</reference>
<dbReference type="PANTHER" id="PTHR33119">
    <property type="entry name" value="IFI3P"/>
    <property type="match status" value="1"/>
</dbReference>
<dbReference type="OrthoDB" id="415532at2759"/>
<evidence type="ECO:0000313" key="2">
    <source>
        <dbReference type="EMBL" id="KAJ5191295.1"/>
    </source>
</evidence>
<dbReference type="InterPro" id="IPR025340">
    <property type="entry name" value="DUF4246"/>
</dbReference>
<dbReference type="AlphaFoldDB" id="A0A9W9JAF4"/>
<dbReference type="Proteomes" id="UP001150904">
    <property type="component" value="Unassembled WGS sequence"/>
</dbReference>
<gene>
    <name evidence="2" type="ORF">N7498_010280</name>
</gene>
<name>A0A9W9JAF4_9EURO</name>
<dbReference type="RefSeq" id="XP_058304235.1">
    <property type="nucleotide sequence ID" value="XM_058457336.1"/>
</dbReference>
<protein>
    <recommendedName>
        <fullName evidence="1">DUF4246 domain-containing protein</fullName>
    </recommendedName>
</protein>
<proteinExistence type="predicted"/>
<sequence length="492" mass="57080">MDVFQESTPAYSGRLSLEAQLKDSTLQPFFRWSNRFQWLPCEVEFTRQESSSTEVRITSYINNLHPKNRQAYAAIEKLISLSVEPWNSVLIKDTTSRYPLRIKTYGFEQSDMNDRYEPKNPNHYEYTLPDGHWTNETWDRYIVQVQEYLALPEPGSKFEIVDHDPSLPKEPEDLLGAMKLEKLSWPSAEALRELLDFKWGRLHTFIYPQAGISYSYEDWKKGKTANPIIEKSKGRSAASAPNGLLGDHMYQTICLQDEFREKGLQVVVRVSSIELTPETPVYTSDSDFHVDGFLNEHIVATSRYYYDVENVNSRISFQQEDDLNISDYPEEPDAFHKIFGIPYSIDYSEFHRLGFPKKLQALGSLVAKEGRFMAWPNTLRYKTEPVSLKDQSRPGHQRCVIVYLVDPHYRICSTRNVPPQRHDWWRDAVLATEGALPAKLPGELVNLIMSKTDDWPMGSTEAARYKKEDKEERDNAMIAQTARIGYHDFEIF</sequence>
<comment type="caution">
    <text evidence="2">The sequence shown here is derived from an EMBL/GenBank/DDBJ whole genome shotgun (WGS) entry which is preliminary data.</text>
</comment>
<evidence type="ECO:0000259" key="1">
    <source>
        <dbReference type="Pfam" id="PF14033"/>
    </source>
</evidence>
<accession>A0A9W9JAF4</accession>
<organism evidence="2 3">
    <name type="scientific">Penicillium cinerascens</name>
    <dbReference type="NCBI Taxonomy" id="70096"/>
    <lineage>
        <taxon>Eukaryota</taxon>
        <taxon>Fungi</taxon>
        <taxon>Dikarya</taxon>
        <taxon>Ascomycota</taxon>
        <taxon>Pezizomycotina</taxon>
        <taxon>Eurotiomycetes</taxon>
        <taxon>Eurotiomycetidae</taxon>
        <taxon>Eurotiales</taxon>
        <taxon>Aspergillaceae</taxon>
        <taxon>Penicillium</taxon>
    </lineage>
</organism>
<dbReference type="InterPro" id="IPR049192">
    <property type="entry name" value="DUF4246_C"/>
</dbReference>
<evidence type="ECO:0000313" key="3">
    <source>
        <dbReference type="Proteomes" id="UP001150904"/>
    </source>
</evidence>